<dbReference type="PRINTS" id="PR01217">
    <property type="entry name" value="PRICHEXTENSN"/>
</dbReference>
<reference evidence="3" key="1">
    <citation type="submission" date="2015-09" db="EMBL/GenBank/DDBJ databases">
        <authorList>
            <consortium name="Pathogen Informatics"/>
        </authorList>
    </citation>
    <scope>NUCLEOTIDE SEQUENCE [LARGE SCALE GENOMIC DNA]</scope>
    <source>
        <strain evidence="3">Lake Konstanz</strain>
    </source>
</reference>
<feature type="compositionally biased region" description="Polar residues" evidence="1">
    <location>
        <begin position="330"/>
        <end position="350"/>
    </location>
</feature>
<protein>
    <submittedName>
        <fullName evidence="2">Uncharacterized protein</fullName>
    </submittedName>
</protein>
<keyword evidence="3" id="KW-1185">Reference proteome</keyword>
<sequence>MCQVVVAEMRGRIEVSSSWLHDTQALATNAQRQRRSADAIRSILALETGARLPIAESETLQRSSILSASHREFPNVALLNEARSAMRQYFQNDLDSLCRLQHWFRAQVLIPLYFLRTLDNSHVNGVVALWDEESAALHRIEEQWTTSFAQVEQRVAANMSSEVIQEALDETRKFDSVAALLIQDTKTQQQQQQPTTPRGQSTSSAAGAFGGSPSIQFLRSMFPSETATTTATTTSTVPNSTAAPSLGALVEISSTSVINTTAATTTTSHMPPPPPKTPTRQEAIPSDNPSGGSPSINFLRGLFPTTSSTPAAQAPPASPSLNVLAVLSSPSTATMTQQQGSRASPPSQQVALPPKPPAGFDGPVPPPISSQPTPAAPKKGYDNLGSIPPPPPPKTFDDLGPVPPPPPVAAKPPQLQYDNLGFFFRPSTNLLTAHTSSGGKEGIRQ</sequence>
<feature type="compositionally biased region" description="Low complexity" evidence="1">
    <location>
        <begin position="304"/>
        <end position="315"/>
    </location>
</feature>
<evidence type="ECO:0000313" key="2">
    <source>
        <dbReference type="EMBL" id="CUG92844.1"/>
    </source>
</evidence>
<dbReference type="VEuPathDB" id="TriTrypDB:BSAL_39645"/>
<evidence type="ECO:0000313" key="3">
    <source>
        <dbReference type="Proteomes" id="UP000051952"/>
    </source>
</evidence>
<feature type="region of interest" description="Disordered" evidence="1">
    <location>
        <begin position="185"/>
        <end position="210"/>
    </location>
</feature>
<feature type="compositionally biased region" description="Pro residues" evidence="1">
    <location>
        <begin position="401"/>
        <end position="410"/>
    </location>
</feature>
<dbReference type="EMBL" id="CYKH01002090">
    <property type="protein sequence ID" value="CUG92844.1"/>
    <property type="molecule type" value="Genomic_DNA"/>
</dbReference>
<feature type="region of interest" description="Disordered" evidence="1">
    <location>
        <begin position="263"/>
        <end position="317"/>
    </location>
</feature>
<organism evidence="2 3">
    <name type="scientific">Bodo saltans</name>
    <name type="common">Flagellated protozoan</name>
    <dbReference type="NCBI Taxonomy" id="75058"/>
    <lineage>
        <taxon>Eukaryota</taxon>
        <taxon>Discoba</taxon>
        <taxon>Euglenozoa</taxon>
        <taxon>Kinetoplastea</taxon>
        <taxon>Metakinetoplastina</taxon>
        <taxon>Eubodonida</taxon>
        <taxon>Bodonidae</taxon>
        <taxon>Bodo</taxon>
    </lineage>
</organism>
<feature type="compositionally biased region" description="Pro residues" evidence="1">
    <location>
        <begin position="353"/>
        <end position="369"/>
    </location>
</feature>
<dbReference type="AlphaFoldDB" id="A0A0S4JTU5"/>
<gene>
    <name evidence="2" type="ORF">BSAL_39645</name>
</gene>
<proteinExistence type="predicted"/>
<name>A0A0S4JTU5_BODSA</name>
<feature type="compositionally biased region" description="Polar residues" evidence="1">
    <location>
        <begin position="287"/>
        <end position="296"/>
    </location>
</feature>
<feature type="region of interest" description="Disordered" evidence="1">
    <location>
        <begin position="330"/>
        <end position="414"/>
    </location>
</feature>
<accession>A0A0S4JTU5</accession>
<feature type="non-terminal residue" evidence="2">
    <location>
        <position position="445"/>
    </location>
</feature>
<evidence type="ECO:0000256" key="1">
    <source>
        <dbReference type="SAM" id="MobiDB-lite"/>
    </source>
</evidence>
<dbReference type="Proteomes" id="UP000051952">
    <property type="component" value="Unassembled WGS sequence"/>
</dbReference>